<dbReference type="Proteomes" id="UP001246858">
    <property type="component" value="Unassembled WGS sequence"/>
</dbReference>
<keyword evidence="2" id="KW-1185">Reference proteome</keyword>
<comment type="caution">
    <text evidence="1">The sequence shown here is derived from an EMBL/GenBank/DDBJ whole genome shotgun (WGS) entry which is preliminary data.</text>
</comment>
<sequence>MTKKLWQLCFIIFLCCFKLQAQTFYVSAPRNPMNITTGSNIYKVTLTPAGLVSELMSTCAANDQFFSIAMNKTGFYWLTSPYLYKSDWSGNTINNCQRFATASMSSSALTVGPDNKLYYSSNNLYQVDLVTGQNTSLGPMQYYPTGDMCFFDGGLYMAASQGIVKVDRNDPSKSFVYLPLSSTLNMFGLVSVATSLHKNTVYGLRAITPFQTDVIEIDIENKQVVGLVGSLPYGVLDAASIVEDGSILGIQLDRIEMYQDCSGPDKAMVEIITKPHLEEFTYVLNGVSNTTGKFTGIAPGTYNVSITSASDQLNTTVTIGSYDLIKPVYIWQTKNETCGIPGEITFTSAQTTYQVRYNNSTFPINHTFTGLSSGNSYHFEILNKNGCKVDAVDIPVLKDICKIELDQVQVQQQCDVYHKGILKVLTKPHTYAYTYTLNGTMSNSTGIFENLAPGQYDIKITSSEDVLDIPAVTVPDYKLLQPLITHSKNNPSCAQKGDIKFSMVGNSNLYKIRYGTSLMPFDHVFDNLLPGVHHFVVLSAAGCLIDEYDVELVYQPCPVVISSIDISPECNVLSKGAIQVNCPPIPETYTYTLNNGMTNHTGIFNLLDPGIYVLTVTASGGGAPQTRTVTVPDYRLLHPNITYSSNNPACDLKGTVKFSIAANSSLYKIRYKTDVMPFDHIFDNLSPGTHHFVVLNQAGCLVDEYDIALVYQPCPVVITDIDVFAECDVLGKAAIRVVCPAIPETYTYTLNNGMSNNTGIFNMLDQGIYEVTVTTSGGGGVQIRSVAVPDFSLNKPTSIVNKVQPVCDLPGQVKFTIKPNPDLYMIRYNSSTYPVDHVFTKLYAGNYRFSILKKNGCIVDDVNIQLLREECSEVFFPTAFSPNHDGVNDIFKANSDSKATNFKIQIYDRRGVLIATSNELHNCWDGNYKGEVMPTAVYFWVATFTTQRNEAVVRKGSVTLIR</sequence>
<protein>
    <submittedName>
        <fullName evidence="1">Gliding motility-associated-like protein</fullName>
    </submittedName>
</protein>
<accession>A0ACC6L3U1</accession>
<organism evidence="1 2">
    <name type="scientific">Pedobacter africanus</name>
    <dbReference type="NCBI Taxonomy" id="151894"/>
    <lineage>
        <taxon>Bacteria</taxon>
        <taxon>Pseudomonadati</taxon>
        <taxon>Bacteroidota</taxon>
        <taxon>Sphingobacteriia</taxon>
        <taxon>Sphingobacteriales</taxon>
        <taxon>Sphingobacteriaceae</taxon>
        <taxon>Pedobacter</taxon>
    </lineage>
</organism>
<evidence type="ECO:0000313" key="2">
    <source>
        <dbReference type="Proteomes" id="UP001246858"/>
    </source>
</evidence>
<name>A0ACC6L3U1_9SPHI</name>
<evidence type="ECO:0000313" key="1">
    <source>
        <dbReference type="EMBL" id="MDR6786156.1"/>
    </source>
</evidence>
<reference evidence="1" key="1">
    <citation type="submission" date="2023-07" db="EMBL/GenBank/DDBJ databases">
        <title>Sorghum-associated microbial communities from plants grown in Nebraska, USA.</title>
        <authorList>
            <person name="Schachtman D."/>
        </authorList>
    </citation>
    <scope>NUCLEOTIDE SEQUENCE</scope>
    <source>
        <strain evidence="1">2697</strain>
    </source>
</reference>
<gene>
    <name evidence="1" type="ORF">J2X78_004749</name>
</gene>
<proteinExistence type="predicted"/>
<dbReference type="EMBL" id="JAVDTF010000006">
    <property type="protein sequence ID" value="MDR6786156.1"/>
    <property type="molecule type" value="Genomic_DNA"/>
</dbReference>